<dbReference type="InterPro" id="IPR030677">
    <property type="entry name" value="Nnr"/>
</dbReference>
<comment type="catalytic activity">
    <reaction evidence="16 17 19">
        <text>(6S)-NADPHX + ADP = AMP + phosphate + NADPH + H(+)</text>
        <dbReference type="Rhea" id="RHEA:32235"/>
        <dbReference type="ChEBI" id="CHEBI:15378"/>
        <dbReference type="ChEBI" id="CHEBI:43474"/>
        <dbReference type="ChEBI" id="CHEBI:57783"/>
        <dbReference type="ChEBI" id="CHEBI:64076"/>
        <dbReference type="ChEBI" id="CHEBI:456215"/>
        <dbReference type="ChEBI" id="CHEBI:456216"/>
        <dbReference type="EC" id="4.2.1.136"/>
    </reaction>
</comment>
<dbReference type="Pfam" id="PF03853">
    <property type="entry name" value="YjeF_N"/>
    <property type="match status" value="1"/>
</dbReference>
<keyword evidence="6 17" id="KW-0547">Nucleotide-binding</keyword>
<keyword evidence="10 17" id="KW-0520">NAD</keyword>
<evidence type="ECO:0000259" key="20">
    <source>
        <dbReference type="PROSITE" id="PS51383"/>
    </source>
</evidence>
<evidence type="ECO:0000256" key="7">
    <source>
        <dbReference type="ARBA" id="ARBA00022840"/>
    </source>
</evidence>
<dbReference type="PANTHER" id="PTHR12592">
    <property type="entry name" value="ATP-DEPENDENT (S)-NAD(P)H-HYDRATE DEHYDRATASE FAMILY MEMBER"/>
    <property type="match status" value="1"/>
</dbReference>
<keyword evidence="11 18" id="KW-0413">Isomerase</keyword>
<feature type="binding site" evidence="17">
    <location>
        <position position="437"/>
    </location>
    <ligand>
        <name>(6S)-NADPHX</name>
        <dbReference type="ChEBI" id="CHEBI:64076"/>
    </ligand>
</feature>
<comment type="function">
    <text evidence="17">Catalyzes the dehydration of the S-form of NAD(P)HX at the expense of ADP, which is converted to AMP. Together with NAD(P)HX epimerase, which catalyzes the epimerization of the S- and R-forms, the enzyme allows the repair of both epimers of NAD(P)HX, a damaged form of NAD(P)H that is a result of enzymatic or heat-dependent hydration.</text>
</comment>
<comment type="catalytic activity">
    <reaction evidence="15 17 19">
        <text>(6S)-NADHX + ADP = AMP + phosphate + NADH + H(+)</text>
        <dbReference type="Rhea" id="RHEA:32223"/>
        <dbReference type="ChEBI" id="CHEBI:15378"/>
        <dbReference type="ChEBI" id="CHEBI:43474"/>
        <dbReference type="ChEBI" id="CHEBI:57945"/>
        <dbReference type="ChEBI" id="CHEBI:64074"/>
        <dbReference type="ChEBI" id="CHEBI:456215"/>
        <dbReference type="ChEBI" id="CHEBI:456216"/>
        <dbReference type="EC" id="4.2.1.136"/>
    </reaction>
</comment>
<evidence type="ECO:0000259" key="21">
    <source>
        <dbReference type="PROSITE" id="PS51385"/>
    </source>
</evidence>
<dbReference type="EC" id="4.2.1.136" evidence="19"/>
<keyword evidence="23" id="KW-1185">Reference proteome</keyword>
<dbReference type="SUPFAM" id="SSF64153">
    <property type="entry name" value="YjeF N-terminal domain-like"/>
    <property type="match status" value="1"/>
</dbReference>
<evidence type="ECO:0000256" key="1">
    <source>
        <dbReference type="ARBA" id="ARBA00000013"/>
    </source>
</evidence>
<dbReference type="InterPro" id="IPR017953">
    <property type="entry name" value="Carbohydrate_kinase_pred_CS"/>
</dbReference>
<comment type="similarity">
    <text evidence="3 19">In the N-terminal section; belongs to the NnrE/AIBP family.</text>
</comment>
<evidence type="ECO:0000256" key="19">
    <source>
        <dbReference type="PIRNR" id="PIRNR017184"/>
    </source>
</evidence>
<feature type="domain" description="YjeF N-terminal" evidence="21">
    <location>
        <begin position="7"/>
        <end position="223"/>
    </location>
</feature>
<dbReference type="PROSITE" id="PS51385">
    <property type="entry name" value="YJEF_N"/>
    <property type="match status" value="1"/>
</dbReference>
<organism evidence="22 23">
    <name type="scientific">Halorubrum distributum JCM 9100</name>
    <dbReference type="NCBI Taxonomy" id="1227467"/>
    <lineage>
        <taxon>Archaea</taxon>
        <taxon>Methanobacteriati</taxon>
        <taxon>Methanobacteriota</taxon>
        <taxon>Stenosarchaea group</taxon>
        <taxon>Halobacteria</taxon>
        <taxon>Halobacteriales</taxon>
        <taxon>Haloferacaceae</taxon>
        <taxon>Halorubrum</taxon>
        <taxon>Halorubrum distributum group</taxon>
    </lineage>
</organism>
<evidence type="ECO:0000256" key="12">
    <source>
        <dbReference type="ARBA" id="ARBA00023239"/>
    </source>
</evidence>
<evidence type="ECO:0000256" key="13">
    <source>
        <dbReference type="ARBA" id="ARBA00023268"/>
    </source>
</evidence>
<evidence type="ECO:0000256" key="4">
    <source>
        <dbReference type="ARBA" id="ARBA00009524"/>
    </source>
</evidence>
<evidence type="ECO:0000256" key="9">
    <source>
        <dbReference type="ARBA" id="ARBA00022958"/>
    </source>
</evidence>
<dbReference type="GO" id="GO:0110051">
    <property type="term" value="P:metabolite repair"/>
    <property type="evidence" value="ECO:0007669"/>
    <property type="project" value="TreeGrafter"/>
</dbReference>
<dbReference type="PROSITE" id="PS01050">
    <property type="entry name" value="YJEF_C_2"/>
    <property type="match status" value="1"/>
</dbReference>
<comment type="similarity">
    <text evidence="4 19">In the C-terminal section; belongs to the NnrD/CARKD family.</text>
</comment>
<dbReference type="GO" id="GO:0052855">
    <property type="term" value="F:ADP-dependent NAD(P)H-hydrate dehydratase activity"/>
    <property type="evidence" value="ECO:0007669"/>
    <property type="project" value="UniProtKB-UniRule"/>
</dbReference>
<evidence type="ECO:0000313" key="22">
    <source>
        <dbReference type="EMBL" id="ELZ51555.1"/>
    </source>
</evidence>
<dbReference type="PROSITE" id="PS51383">
    <property type="entry name" value="YJEF_C_3"/>
    <property type="match status" value="1"/>
</dbReference>
<dbReference type="Gene3D" id="3.40.50.10260">
    <property type="entry name" value="YjeF N-terminal domain"/>
    <property type="match status" value="1"/>
</dbReference>
<keyword evidence="13" id="KW-0511">Multifunctional enzyme</keyword>
<keyword evidence="9 18" id="KW-0630">Potassium</keyword>
<evidence type="ECO:0000256" key="6">
    <source>
        <dbReference type="ARBA" id="ARBA00022741"/>
    </source>
</evidence>
<feature type="binding site" evidence="18">
    <location>
        <position position="158"/>
    </location>
    <ligand>
        <name>(6S)-NADPHX</name>
        <dbReference type="ChEBI" id="CHEBI:64076"/>
    </ligand>
</feature>
<evidence type="ECO:0000256" key="10">
    <source>
        <dbReference type="ARBA" id="ARBA00023027"/>
    </source>
</evidence>
<evidence type="ECO:0000256" key="8">
    <source>
        <dbReference type="ARBA" id="ARBA00022857"/>
    </source>
</evidence>
<feature type="binding site" evidence="18">
    <location>
        <position position="161"/>
    </location>
    <ligand>
        <name>K(+)</name>
        <dbReference type="ChEBI" id="CHEBI:29103"/>
    </ligand>
</feature>
<dbReference type="InterPro" id="IPR036652">
    <property type="entry name" value="YjeF_N_dom_sf"/>
</dbReference>
<feature type="binding site" evidence="17">
    <location>
        <position position="372"/>
    </location>
    <ligand>
        <name>(6S)-NADPHX</name>
        <dbReference type="ChEBI" id="CHEBI:64076"/>
    </ligand>
</feature>
<dbReference type="Proteomes" id="UP000011526">
    <property type="component" value="Unassembled WGS sequence"/>
</dbReference>
<comment type="subunit">
    <text evidence="17">Homotetramer.</text>
</comment>
<gene>
    <name evidence="17" type="primary">nnrD</name>
    <name evidence="18" type="synonym">nnrE</name>
    <name evidence="22" type="ORF">C465_03265</name>
</gene>
<dbReference type="NCBIfam" id="TIGR00197">
    <property type="entry name" value="yjeF_nterm"/>
    <property type="match status" value="1"/>
</dbReference>
<evidence type="ECO:0000256" key="11">
    <source>
        <dbReference type="ARBA" id="ARBA00023235"/>
    </source>
</evidence>
<dbReference type="InterPro" id="IPR029056">
    <property type="entry name" value="Ribokinase-like"/>
</dbReference>
<proteinExistence type="inferred from homology"/>
<comment type="function">
    <text evidence="14 19">Bifunctional enzyme that catalyzes the epimerization of the S- and R-forms of NAD(P)HX and the dehydration of the S-form of NAD(P)HX at the expense of ADP, which is converted to AMP. This allows the repair of both epimers of NAD(P)HX, a damaged form of NAD(P)H that is a result of enzymatic or heat-dependent hydration.</text>
</comment>
<dbReference type="GO" id="GO:0046496">
    <property type="term" value="P:nicotinamide nucleotide metabolic process"/>
    <property type="evidence" value="ECO:0007669"/>
    <property type="project" value="UniProtKB-UniRule"/>
</dbReference>
<evidence type="ECO:0000256" key="15">
    <source>
        <dbReference type="ARBA" id="ARBA00048238"/>
    </source>
</evidence>
<dbReference type="InterPro" id="IPR004443">
    <property type="entry name" value="YjeF_N_dom"/>
</dbReference>
<dbReference type="RefSeq" id="WP_004595782.1">
    <property type="nucleotide sequence ID" value="NZ_AOJM01000031.1"/>
</dbReference>
<evidence type="ECO:0000256" key="5">
    <source>
        <dbReference type="ARBA" id="ARBA00022723"/>
    </source>
</evidence>
<keyword evidence="22" id="KW-0418">Kinase</keyword>
<evidence type="ECO:0000313" key="23">
    <source>
        <dbReference type="Proteomes" id="UP000011526"/>
    </source>
</evidence>
<comment type="catalytic activity">
    <reaction evidence="1 18 19">
        <text>(6R)-NADHX = (6S)-NADHX</text>
        <dbReference type="Rhea" id="RHEA:32215"/>
        <dbReference type="ChEBI" id="CHEBI:64074"/>
        <dbReference type="ChEBI" id="CHEBI:64075"/>
        <dbReference type="EC" id="5.1.99.6"/>
    </reaction>
</comment>
<dbReference type="Gene3D" id="3.40.1190.20">
    <property type="match status" value="1"/>
</dbReference>
<feature type="binding site" evidence="17">
    <location>
        <position position="436"/>
    </location>
    <ligand>
        <name>AMP</name>
        <dbReference type="ChEBI" id="CHEBI:456215"/>
    </ligand>
</feature>
<comment type="similarity">
    <text evidence="17">Belongs to the NnrD/CARKD family.</text>
</comment>
<dbReference type="HAMAP" id="MF_01965">
    <property type="entry name" value="NADHX_dehydratase"/>
    <property type="match status" value="1"/>
</dbReference>
<dbReference type="GO" id="GO:0005524">
    <property type="term" value="F:ATP binding"/>
    <property type="evidence" value="ECO:0007669"/>
    <property type="project" value="UniProtKB-UniRule"/>
</dbReference>
<feature type="binding site" evidence="18">
    <location>
        <position position="55"/>
    </location>
    <ligand>
        <name>K(+)</name>
        <dbReference type="ChEBI" id="CHEBI:29103"/>
    </ligand>
</feature>
<feature type="binding site" evidence="17">
    <location>
        <position position="258"/>
    </location>
    <ligand>
        <name>(6S)-NADPHX</name>
        <dbReference type="ChEBI" id="CHEBI:64076"/>
    </ligand>
</feature>
<feature type="domain" description="YjeF C-terminal" evidence="20">
    <location>
        <begin position="225"/>
        <end position="494"/>
    </location>
</feature>
<dbReference type="EMBL" id="AOJM01000031">
    <property type="protein sequence ID" value="ELZ51555.1"/>
    <property type="molecule type" value="Genomic_DNA"/>
</dbReference>
<reference evidence="22 23" key="1">
    <citation type="journal article" date="2014" name="PLoS Genet.">
        <title>Phylogenetically driven sequencing of extremely halophilic archaea reveals strategies for static and dynamic osmo-response.</title>
        <authorList>
            <person name="Becker E.A."/>
            <person name="Seitzer P.M."/>
            <person name="Tritt A."/>
            <person name="Larsen D."/>
            <person name="Krusor M."/>
            <person name="Yao A.I."/>
            <person name="Wu D."/>
            <person name="Madern D."/>
            <person name="Eisen J.A."/>
            <person name="Darling A.E."/>
            <person name="Facciotti M.T."/>
        </authorList>
    </citation>
    <scope>NUCLEOTIDE SEQUENCE [LARGE SCALE GENOMIC DNA]</scope>
    <source>
        <strain evidence="22 23">JCM 9100</strain>
    </source>
</reference>
<evidence type="ECO:0000256" key="16">
    <source>
        <dbReference type="ARBA" id="ARBA00049209"/>
    </source>
</evidence>
<dbReference type="HAMAP" id="MF_01966">
    <property type="entry name" value="NADHX_epimerase"/>
    <property type="match status" value="1"/>
</dbReference>
<dbReference type="SUPFAM" id="SSF53613">
    <property type="entry name" value="Ribokinase-like"/>
    <property type="match status" value="1"/>
</dbReference>
<comment type="caution">
    <text evidence="22">The sequence shown here is derived from an EMBL/GenBank/DDBJ whole genome shotgun (WGS) entry which is preliminary data.</text>
</comment>
<comment type="caution">
    <text evidence="17">Lacks conserved residue(s) required for the propagation of feature annotation.</text>
</comment>
<feature type="binding site" evidence="17">
    <location>
        <position position="326"/>
    </location>
    <ligand>
        <name>(6S)-NADPHX</name>
        <dbReference type="ChEBI" id="CHEBI:64076"/>
    </ligand>
</feature>
<feature type="binding site" evidence="18">
    <location>
        <position position="125"/>
    </location>
    <ligand>
        <name>K(+)</name>
        <dbReference type="ChEBI" id="CHEBI:29103"/>
    </ligand>
</feature>
<dbReference type="PANTHER" id="PTHR12592:SF0">
    <property type="entry name" value="ATP-DEPENDENT (S)-NAD(P)H-HYDRATE DEHYDRATASE"/>
    <property type="match status" value="1"/>
</dbReference>
<evidence type="ECO:0000256" key="17">
    <source>
        <dbReference type="HAMAP-Rule" id="MF_01965"/>
    </source>
</evidence>
<dbReference type="InterPro" id="IPR000631">
    <property type="entry name" value="CARKD"/>
</dbReference>
<keyword evidence="7 17" id="KW-0067">ATP-binding</keyword>
<feature type="binding site" evidence="18">
    <location>
        <begin position="54"/>
        <end position="58"/>
    </location>
    <ligand>
        <name>(6S)-NADPHX</name>
        <dbReference type="ChEBI" id="CHEBI:64076"/>
    </ligand>
</feature>
<dbReference type="NCBIfam" id="TIGR00196">
    <property type="entry name" value="yjeF_cterm"/>
    <property type="match status" value="1"/>
</dbReference>
<dbReference type="PIRSF" id="PIRSF017184">
    <property type="entry name" value="Nnr"/>
    <property type="match status" value="1"/>
</dbReference>
<evidence type="ECO:0000256" key="14">
    <source>
        <dbReference type="ARBA" id="ARBA00025153"/>
    </source>
</evidence>
<sequence length="494" mass="49593">MITTDRMAAVDANAAALGVPRKQLMESSGNAVAREVRAVADPGATVALVCGRGNNGGDALVAARFLKGYDVTVSLLGRPEAIRTDIARENWDALESAEIPREAVADSRGLNLTGPDGDDPDVVVDAMLGSGISGGLREPERTAAAAINASDATVIAVDVPSGIDADTGDPTGGSGETSVDADEGAVAVHADRVVTFHDEKPGLDSLDAAVTVADIGIPAAAERFTGPGDLLGIDRDPDSHKGENGEVLVVGGGPYTGAPTLSALAALRAGADLVSVACPESVAGAVQGFSPNLIVRALPGDRVGPAHADRVASLAAENDVVVLGPGLGGGDGTEAFVREFLTAFEGRAVVDADALRVVPDVDTDAELICTPHQGELVGMGGETAEEPDERAELVREFAAELDHALLVKGAVDVIADADGARLNRTGNPGMTVGGTGDVLAGTVGALAAVTDPFRAAAVGAYVVGRAGDAAAEANGAGLVATDLPDRLPEAMRNE</sequence>
<dbReference type="GO" id="GO:0052856">
    <property type="term" value="F:NAD(P)HX epimerase activity"/>
    <property type="evidence" value="ECO:0007669"/>
    <property type="project" value="UniProtKB-UniRule"/>
</dbReference>
<protein>
    <recommendedName>
        <fullName evidence="19">Bifunctional NAD(P)H-hydrate repair enzyme</fullName>
    </recommendedName>
    <alternativeName>
        <fullName evidence="19">Nicotinamide nucleotide repair protein</fullName>
    </alternativeName>
    <domain>
        <recommendedName>
            <fullName evidence="19">ADP-dependent (S)-NAD(P)H-hydrate dehydratase</fullName>
            <ecNumber evidence="19">4.2.1.136</ecNumber>
        </recommendedName>
        <alternativeName>
            <fullName evidence="19">ADP-dependent NAD(P)HX dehydratase</fullName>
        </alternativeName>
    </domain>
    <domain>
        <recommendedName>
            <fullName evidence="19">NAD(P)H-hydrate epimerase</fullName>
            <ecNumber evidence="19">5.1.99.6</ecNumber>
        </recommendedName>
    </domain>
</protein>
<dbReference type="GO" id="GO:0016301">
    <property type="term" value="F:kinase activity"/>
    <property type="evidence" value="ECO:0007669"/>
    <property type="project" value="UniProtKB-KW"/>
</dbReference>
<feature type="binding site" evidence="18">
    <location>
        <begin position="129"/>
        <end position="135"/>
    </location>
    <ligand>
        <name>(6S)-NADPHX</name>
        <dbReference type="ChEBI" id="CHEBI:64076"/>
    </ligand>
</feature>
<dbReference type="CDD" id="cd01171">
    <property type="entry name" value="YXKO-related"/>
    <property type="match status" value="1"/>
</dbReference>
<comment type="catalytic activity">
    <reaction evidence="2 18 19">
        <text>(6R)-NADPHX = (6S)-NADPHX</text>
        <dbReference type="Rhea" id="RHEA:32227"/>
        <dbReference type="ChEBI" id="CHEBI:64076"/>
        <dbReference type="ChEBI" id="CHEBI:64077"/>
        <dbReference type="EC" id="5.1.99.6"/>
    </reaction>
</comment>
<comment type="similarity">
    <text evidence="18">Belongs to the NnrE/AIBP family.</text>
</comment>
<comment type="cofactor">
    <cofactor evidence="17">
        <name>Mg(2+)</name>
        <dbReference type="ChEBI" id="CHEBI:18420"/>
    </cofactor>
</comment>
<evidence type="ECO:0000256" key="2">
    <source>
        <dbReference type="ARBA" id="ARBA00000909"/>
    </source>
</evidence>
<comment type="function">
    <text evidence="18">Catalyzes the epimerization of the S- and R-forms of NAD(P)HX, a damaged form of NAD(P)H that is a result of enzymatic or heat-dependent hydration. This is a prerequisite for the S-specific NAD(P)H-hydrate dehydratase to allow the repair of both epimers of NAD(P)HX.</text>
</comment>
<accession>M0EV35</accession>
<evidence type="ECO:0000256" key="3">
    <source>
        <dbReference type="ARBA" id="ARBA00006001"/>
    </source>
</evidence>
<dbReference type="GO" id="GO:0046872">
    <property type="term" value="F:metal ion binding"/>
    <property type="evidence" value="ECO:0007669"/>
    <property type="project" value="UniProtKB-UniRule"/>
</dbReference>
<keyword evidence="5 18" id="KW-0479">Metal-binding</keyword>
<keyword evidence="12 17" id="KW-0456">Lyase</keyword>
<evidence type="ECO:0000256" key="18">
    <source>
        <dbReference type="HAMAP-Rule" id="MF_01966"/>
    </source>
</evidence>
<name>M0EV35_9EURY</name>
<dbReference type="PATRIC" id="fig|1227467.4.peg.596"/>
<keyword evidence="22" id="KW-0808">Transferase</keyword>
<keyword evidence="8 17" id="KW-0521">NADP</keyword>
<dbReference type="EC" id="5.1.99.6" evidence="19"/>
<dbReference type="AlphaFoldDB" id="M0EV35"/>
<comment type="cofactor">
    <cofactor evidence="18 19">
        <name>K(+)</name>
        <dbReference type="ChEBI" id="CHEBI:29103"/>
    </cofactor>
    <text evidence="18 19">Binds 1 potassium ion per subunit.</text>
</comment>
<dbReference type="Pfam" id="PF01256">
    <property type="entry name" value="Carb_kinase"/>
    <property type="match status" value="1"/>
</dbReference>